<accession>A0AAV4JNH1</accession>
<dbReference type="InterPro" id="IPR001715">
    <property type="entry name" value="CH_dom"/>
</dbReference>
<dbReference type="PANTHER" id="PTHR47385:SF14">
    <property type="entry name" value="TRANSGELIN"/>
    <property type="match status" value="1"/>
</dbReference>
<proteinExistence type="predicted"/>
<dbReference type="InterPro" id="IPR036872">
    <property type="entry name" value="CH_dom_sf"/>
</dbReference>
<evidence type="ECO:0000313" key="4">
    <source>
        <dbReference type="Proteomes" id="UP000762676"/>
    </source>
</evidence>
<protein>
    <submittedName>
        <fullName evidence="3">Leucine-rich repeat and calponin homology domain-containing protein 2</fullName>
    </submittedName>
</protein>
<feature type="domain" description="Calponin-homology (CH)" evidence="2">
    <location>
        <begin position="129"/>
        <end position="243"/>
    </location>
</feature>
<dbReference type="SUPFAM" id="SSF47576">
    <property type="entry name" value="Calponin-homology domain, CH-domain"/>
    <property type="match status" value="1"/>
</dbReference>
<comment type="caution">
    <text evidence="3">The sequence shown here is derived from an EMBL/GenBank/DDBJ whole genome shotgun (WGS) entry which is preliminary data.</text>
</comment>
<feature type="compositionally biased region" description="Polar residues" evidence="1">
    <location>
        <begin position="71"/>
        <end position="80"/>
    </location>
</feature>
<dbReference type="Proteomes" id="UP000762676">
    <property type="component" value="Unassembled WGS sequence"/>
</dbReference>
<dbReference type="InterPro" id="IPR050606">
    <property type="entry name" value="Calponin-like"/>
</dbReference>
<dbReference type="SMART" id="SM00033">
    <property type="entry name" value="CH"/>
    <property type="match status" value="1"/>
</dbReference>
<dbReference type="GO" id="GO:0015629">
    <property type="term" value="C:actin cytoskeleton"/>
    <property type="evidence" value="ECO:0007669"/>
    <property type="project" value="TreeGrafter"/>
</dbReference>
<reference evidence="3 4" key="1">
    <citation type="journal article" date="2021" name="Elife">
        <title>Chloroplast acquisition without the gene transfer in kleptoplastic sea slugs, Plakobranchus ocellatus.</title>
        <authorList>
            <person name="Maeda T."/>
            <person name="Takahashi S."/>
            <person name="Yoshida T."/>
            <person name="Shimamura S."/>
            <person name="Takaki Y."/>
            <person name="Nagai Y."/>
            <person name="Toyoda A."/>
            <person name="Suzuki Y."/>
            <person name="Arimoto A."/>
            <person name="Ishii H."/>
            <person name="Satoh N."/>
            <person name="Nishiyama T."/>
            <person name="Hasebe M."/>
            <person name="Maruyama T."/>
            <person name="Minagawa J."/>
            <person name="Obokata J."/>
            <person name="Shigenobu S."/>
        </authorList>
    </citation>
    <scope>NUCLEOTIDE SEQUENCE [LARGE SCALE GENOMIC DNA]</scope>
</reference>
<keyword evidence="4" id="KW-1185">Reference proteome</keyword>
<dbReference type="EMBL" id="BMAT01010233">
    <property type="protein sequence ID" value="GFS22931.1"/>
    <property type="molecule type" value="Genomic_DNA"/>
</dbReference>
<gene>
    <name evidence="3" type="ORF">ElyMa_005121300</name>
</gene>
<feature type="compositionally biased region" description="Polar residues" evidence="1">
    <location>
        <begin position="1"/>
        <end position="10"/>
    </location>
</feature>
<feature type="compositionally biased region" description="Basic and acidic residues" evidence="1">
    <location>
        <begin position="81"/>
        <end position="90"/>
    </location>
</feature>
<dbReference type="AlphaFoldDB" id="A0AAV4JNH1"/>
<sequence length="250" mass="27674">MFTPYTPTRTLRSEKKNLLAKPRTKLKTYGDRAFTFQGPDDDDGKAKKAASTPTEPTTRLKSRLAEPKYSGVNSSSSTRLKQLDTTDNKRINSRPPTSTYGSGRGRVGMAVGKPGEESSFTMRRREEHQREEAEQMDRLRQTVESRLRVTLPDNLAEALRDGVVLCHLANQIRPRSVGSIHVPSPAVPKLTLAKCRRNVDNFLDACRKIGVDQEQICGPQDIFDEKGITRVALTVAALVAIGTNPKQSAV</sequence>
<evidence type="ECO:0000259" key="2">
    <source>
        <dbReference type="PROSITE" id="PS50021"/>
    </source>
</evidence>
<feature type="compositionally biased region" description="Basic and acidic residues" evidence="1">
    <location>
        <begin position="123"/>
        <end position="137"/>
    </location>
</feature>
<dbReference type="Pfam" id="PF00307">
    <property type="entry name" value="CH"/>
    <property type="match status" value="1"/>
</dbReference>
<evidence type="ECO:0000256" key="1">
    <source>
        <dbReference type="SAM" id="MobiDB-lite"/>
    </source>
</evidence>
<dbReference type="Gene3D" id="1.10.418.10">
    <property type="entry name" value="Calponin-like domain"/>
    <property type="match status" value="1"/>
</dbReference>
<feature type="region of interest" description="Disordered" evidence="1">
    <location>
        <begin position="1"/>
        <end position="137"/>
    </location>
</feature>
<dbReference type="GO" id="GO:0007015">
    <property type="term" value="P:actin filament organization"/>
    <property type="evidence" value="ECO:0007669"/>
    <property type="project" value="TreeGrafter"/>
</dbReference>
<dbReference type="CDD" id="cd21205">
    <property type="entry name" value="CH_LRCH"/>
    <property type="match status" value="1"/>
</dbReference>
<dbReference type="PROSITE" id="PS50021">
    <property type="entry name" value="CH"/>
    <property type="match status" value="1"/>
</dbReference>
<dbReference type="GO" id="GO:0051015">
    <property type="term" value="F:actin filament binding"/>
    <property type="evidence" value="ECO:0007669"/>
    <property type="project" value="TreeGrafter"/>
</dbReference>
<organism evidence="3 4">
    <name type="scientific">Elysia marginata</name>
    <dbReference type="NCBI Taxonomy" id="1093978"/>
    <lineage>
        <taxon>Eukaryota</taxon>
        <taxon>Metazoa</taxon>
        <taxon>Spiralia</taxon>
        <taxon>Lophotrochozoa</taxon>
        <taxon>Mollusca</taxon>
        <taxon>Gastropoda</taxon>
        <taxon>Heterobranchia</taxon>
        <taxon>Euthyneura</taxon>
        <taxon>Panpulmonata</taxon>
        <taxon>Sacoglossa</taxon>
        <taxon>Placobranchoidea</taxon>
        <taxon>Plakobranchidae</taxon>
        <taxon>Elysia</taxon>
    </lineage>
</organism>
<evidence type="ECO:0000313" key="3">
    <source>
        <dbReference type="EMBL" id="GFS22931.1"/>
    </source>
</evidence>
<name>A0AAV4JNH1_9GAST</name>
<dbReference type="PANTHER" id="PTHR47385">
    <property type="entry name" value="CALPONIN"/>
    <property type="match status" value="1"/>
</dbReference>